<dbReference type="EMBL" id="FMVJ01000003">
    <property type="protein sequence ID" value="SCY16508.1"/>
    <property type="molecule type" value="Genomic_DNA"/>
</dbReference>
<dbReference type="InterPro" id="IPR029787">
    <property type="entry name" value="Nucleotide_cyclase"/>
</dbReference>
<keyword evidence="1" id="KW-1133">Transmembrane helix</keyword>
<dbReference type="GO" id="GO:0009190">
    <property type="term" value="P:cyclic nucleotide biosynthetic process"/>
    <property type="evidence" value="ECO:0007669"/>
    <property type="project" value="InterPro"/>
</dbReference>
<dbReference type="GO" id="GO:0035556">
    <property type="term" value="P:intracellular signal transduction"/>
    <property type="evidence" value="ECO:0007669"/>
    <property type="project" value="InterPro"/>
</dbReference>
<name>A0A1G5DQ61_9HYPH</name>
<dbReference type="PANTHER" id="PTHR43081:SF1">
    <property type="entry name" value="ADENYLATE CYCLASE, TERMINAL-DIFFERENTIATION SPECIFIC"/>
    <property type="match status" value="1"/>
</dbReference>
<dbReference type="Gene3D" id="3.30.70.1230">
    <property type="entry name" value="Nucleotide cyclase"/>
    <property type="match status" value="1"/>
</dbReference>
<protein>
    <submittedName>
        <fullName evidence="3">Adenylate cyclase</fullName>
    </submittedName>
</protein>
<accession>A0A1G5DQ61</accession>
<feature type="transmembrane region" description="Helical" evidence="1">
    <location>
        <begin position="159"/>
        <end position="182"/>
    </location>
</feature>
<gene>
    <name evidence="3" type="ORF">SAMN02927923_00737</name>
</gene>
<dbReference type="OrthoDB" id="9789782at2"/>
<keyword evidence="4" id="KW-1185">Reference proteome</keyword>
<dbReference type="SUPFAM" id="SSF55073">
    <property type="entry name" value="Nucleotide cyclase"/>
    <property type="match status" value="1"/>
</dbReference>
<feature type="transmembrane region" description="Helical" evidence="1">
    <location>
        <begin position="71"/>
        <end position="90"/>
    </location>
</feature>
<keyword evidence="1" id="KW-0812">Transmembrane</keyword>
<proteinExistence type="predicted"/>
<evidence type="ECO:0000313" key="4">
    <source>
        <dbReference type="Proteomes" id="UP000199569"/>
    </source>
</evidence>
<dbReference type="CDD" id="cd07302">
    <property type="entry name" value="CHD"/>
    <property type="match status" value="1"/>
</dbReference>
<dbReference type="AlphaFoldDB" id="A0A1G5DQ61"/>
<dbReference type="InterPro" id="IPR001054">
    <property type="entry name" value="A/G_cyclase"/>
</dbReference>
<feature type="transmembrane region" description="Helical" evidence="1">
    <location>
        <begin position="189"/>
        <end position="209"/>
    </location>
</feature>
<dbReference type="Pfam" id="PF00211">
    <property type="entry name" value="Guanylate_cyc"/>
    <property type="match status" value="1"/>
</dbReference>
<reference evidence="4" key="1">
    <citation type="submission" date="2016-10" db="EMBL/GenBank/DDBJ databases">
        <authorList>
            <person name="Varghese N."/>
            <person name="Submissions S."/>
        </authorList>
    </citation>
    <scope>NUCLEOTIDE SEQUENCE [LARGE SCALE GENOMIC DNA]</scope>
    <source>
        <strain evidence="4">CGMCC 1.7666</strain>
    </source>
</reference>
<feature type="transmembrane region" description="Helical" evidence="1">
    <location>
        <begin position="102"/>
        <end position="122"/>
    </location>
</feature>
<keyword evidence="1" id="KW-0472">Membrane</keyword>
<dbReference type="InterPro" id="IPR050697">
    <property type="entry name" value="Adenylyl/Guanylyl_Cyclase_3/4"/>
</dbReference>
<organism evidence="3 4">
    <name type="scientific">Microvirga guangxiensis</name>
    <dbReference type="NCBI Taxonomy" id="549386"/>
    <lineage>
        <taxon>Bacteria</taxon>
        <taxon>Pseudomonadati</taxon>
        <taxon>Pseudomonadota</taxon>
        <taxon>Alphaproteobacteria</taxon>
        <taxon>Hyphomicrobiales</taxon>
        <taxon>Methylobacteriaceae</taxon>
        <taxon>Microvirga</taxon>
    </lineage>
</organism>
<dbReference type="Proteomes" id="UP000199569">
    <property type="component" value="Unassembled WGS sequence"/>
</dbReference>
<dbReference type="PROSITE" id="PS50125">
    <property type="entry name" value="GUANYLATE_CYCLASE_2"/>
    <property type="match status" value="1"/>
</dbReference>
<feature type="transmembrane region" description="Helical" evidence="1">
    <location>
        <begin position="134"/>
        <end position="153"/>
    </location>
</feature>
<evidence type="ECO:0000256" key="1">
    <source>
        <dbReference type="SAM" id="Phobius"/>
    </source>
</evidence>
<feature type="domain" description="Guanylate cyclase" evidence="2">
    <location>
        <begin position="296"/>
        <end position="426"/>
    </location>
</feature>
<dbReference type="STRING" id="549386.SAMN02927923_00737"/>
<evidence type="ECO:0000259" key="2">
    <source>
        <dbReference type="PROSITE" id="PS50125"/>
    </source>
</evidence>
<evidence type="ECO:0000313" key="3">
    <source>
        <dbReference type="EMBL" id="SCY16508.1"/>
    </source>
</evidence>
<feature type="transmembrane region" description="Helical" evidence="1">
    <location>
        <begin position="229"/>
        <end position="247"/>
    </location>
</feature>
<dbReference type="SMART" id="SM00044">
    <property type="entry name" value="CYCc"/>
    <property type="match status" value="1"/>
</dbReference>
<dbReference type="GO" id="GO:0004016">
    <property type="term" value="F:adenylate cyclase activity"/>
    <property type="evidence" value="ECO:0007669"/>
    <property type="project" value="UniProtKB-ARBA"/>
</dbReference>
<dbReference type="PANTHER" id="PTHR43081">
    <property type="entry name" value="ADENYLATE CYCLASE, TERMINAL-DIFFERENTIATION SPECIFIC-RELATED"/>
    <property type="match status" value="1"/>
</dbReference>
<sequence>MLWPEWENKAACSALVINNRASGEKNPVDHSSRLQSAWASFRNRRRSRELSDVTSRLIREADTGALQRAGMVRVVVAGIMLVSVLLVTYGVDIANPMAIKQIAAAELTLALFGVSGWTSAWLASKRIAVEQLPVFTAVIDALLVLGNLGYSHWGLGIPGGLFAVFPVTWVVPITLAAVAIHYQPRLQIMVALIYVAGLSFLAFGGETLSPAERREDLSQINAVFSDQANLVRVAMILSLALILILVARQGRVLLERAVRETTLRVSLTRYLPRELAPVLTEQAFASLRQGRRAHVTVMFVDMRASTSFGETMDPGQLAVFITSFRRRVLRAASRHGGVIDKFTGDGALILFGVPGKGDDDAKRALACGRTLLQLIQRWNVKRQFDPPVRVGIGIHSGEVFCGVVGDESRLEFTVVGETVNIASRIEQATKSADCELLASVETVQEAGEEDLWEEVAHEPLPGVTRNVVLMKPIQASSVFFVS</sequence>